<dbReference type="EMBL" id="BANB01000616">
    <property type="protein sequence ID" value="GAN78092.1"/>
    <property type="molecule type" value="Genomic_DNA"/>
</dbReference>
<accession>A0A0D6P8T2</accession>
<dbReference type="AlphaFoldDB" id="A0A0D6P8T2"/>
<organism evidence="2 3">
    <name type="scientific">Acidisphaera rubrifaciens HS-AP3</name>
    <dbReference type="NCBI Taxonomy" id="1231350"/>
    <lineage>
        <taxon>Bacteria</taxon>
        <taxon>Pseudomonadati</taxon>
        <taxon>Pseudomonadota</taxon>
        <taxon>Alphaproteobacteria</taxon>
        <taxon>Acetobacterales</taxon>
        <taxon>Acetobacteraceae</taxon>
        <taxon>Acidisphaera</taxon>
    </lineage>
</organism>
<comment type="caution">
    <text evidence="2">The sequence shown here is derived from an EMBL/GenBank/DDBJ whole genome shotgun (WGS) entry which is preliminary data.</text>
</comment>
<reference evidence="2 3" key="1">
    <citation type="submission" date="2012-11" db="EMBL/GenBank/DDBJ databases">
        <title>Whole genome sequence of Acidisphaera rubrifaciens HS-AP3.</title>
        <authorList>
            <person name="Azuma Y."/>
            <person name="Higashiura N."/>
            <person name="Hirakawa H."/>
            <person name="Matsushita K."/>
        </authorList>
    </citation>
    <scope>NUCLEOTIDE SEQUENCE [LARGE SCALE GENOMIC DNA]</scope>
    <source>
        <strain evidence="2 3">HS-AP3</strain>
    </source>
</reference>
<dbReference type="RefSeq" id="WP_048862495.1">
    <property type="nucleotide sequence ID" value="NZ_BANB01000616.1"/>
</dbReference>
<evidence type="ECO:0000313" key="3">
    <source>
        <dbReference type="Proteomes" id="UP000032680"/>
    </source>
</evidence>
<keyword evidence="3" id="KW-1185">Reference proteome</keyword>
<evidence type="ECO:0000256" key="1">
    <source>
        <dbReference type="SAM" id="MobiDB-lite"/>
    </source>
</evidence>
<feature type="region of interest" description="Disordered" evidence="1">
    <location>
        <begin position="41"/>
        <end position="61"/>
    </location>
</feature>
<evidence type="ECO:0000313" key="2">
    <source>
        <dbReference type="EMBL" id="GAN78092.1"/>
    </source>
</evidence>
<dbReference type="Proteomes" id="UP000032680">
    <property type="component" value="Unassembled WGS sequence"/>
</dbReference>
<gene>
    <name evidence="2" type="ORF">Asru_0616_06</name>
</gene>
<protein>
    <submittedName>
        <fullName evidence="2">Uncharacterized protein</fullName>
    </submittedName>
</protein>
<name>A0A0D6P8T2_9PROT</name>
<sequence length="61" mass="6468">MSDTPLHDLLRRRLRSLLDEATAAGFARDAAEAVLIDLVTSSDFNKAPPPAEPAAPAGPRD</sequence>
<proteinExistence type="predicted"/>